<evidence type="ECO:0000259" key="4">
    <source>
        <dbReference type="PROSITE" id="PS51462"/>
    </source>
</evidence>
<evidence type="ECO:0000256" key="2">
    <source>
        <dbReference type="ARBA" id="ARBA00022801"/>
    </source>
</evidence>
<evidence type="ECO:0000313" key="5">
    <source>
        <dbReference type="EMBL" id="SLN28586.1"/>
    </source>
</evidence>
<dbReference type="CDD" id="cd04673">
    <property type="entry name" value="NUDIX_ADPRase"/>
    <property type="match status" value="1"/>
</dbReference>
<comment type="cofactor">
    <cofactor evidence="1">
        <name>Mg(2+)</name>
        <dbReference type="ChEBI" id="CHEBI:18420"/>
    </cofactor>
</comment>
<dbReference type="InterPro" id="IPR020084">
    <property type="entry name" value="NUDIX_hydrolase_CS"/>
</dbReference>
<dbReference type="EMBL" id="FWFR01000001">
    <property type="protein sequence ID" value="SLN28586.1"/>
    <property type="molecule type" value="Genomic_DNA"/>
</dbReference>
<protein>
    <submittedName>
        <fullName evidence="5">Phosphatase NudJ</fullName>
        <ecNumber evidence="5">3.6.1.-</ecNumber>
    </submittedName>
</protein>
<dbReference type="OrthoDB" id="9761969at2"/>
<dbReference type="Pfam" id="PF00293">
    <property type="entry name" value="NUDIX"/>
    <property type="match status" value="1"/>
</dbReference>
<dbReference type="InterPro" id="IPR020476">
    <property type="entry name" value="Nudix_hydrolase"/>
</dbReference>
<sequence length="149" mass="16668">MEASREYPARPMIGVGVVLWQGDRLLLVRRGKPPRAGQWSLPGGLQELGETTVEAALREVREETGVECRILGLVDIVDAIVPDANGRVRYHYTLLDFVAEWVSGEARADSDADAVAWIRRDEAAHYLEWSETLRIIDQSVTMRPTASRP</sequence>
<dbReference type="AlphaFoldDB" id="A0A1Y5RZ43"/>
<dbReference type="InterPro" id="IPR015797">
    <property type="entry name" value="NUDIX_hydrolase-like_dom_sf"/>
</dbReference>
<comment type="similarity">
    <text evidence="3">Belongs to the Nudix hydrolase family.</text>
</comment>
<name>A0A1Y5RZ43_9PROT</name>
<feature type="domain" description="Nudix hydrolase" evidence="4">
    <location>
        <begin position="10"/>
        <end position="141"/>
    </location>
</feature>
<dbReference type="Gene3D" id="3.90.79.10">
    <property type="entry name" value="Nucleoside Triphosphate Pyrophosphohydrolase"/>
    <property type="match status" value="1"/>
</dbReference>
<dbReference type="Proteomes" id="UP000193200">
    <property type="component" value="Unassembled WGS sequence"/>
</dbReference>
<proteinExistence type="inferred from homology"/>
<evidence type="ECO:0000256" key="1">
    <source>
        <dbReference type="ARBA" id="ARBA00001946"/>
    </source>
</evidence>
<dbReference type="PROSITE" id="PS51462">
    <property type="entry name" value="NUDIX"/>
    <property type="match status" value="1"/>
</dbReference>
<organism evidence="5 6">
    <name type="scientific">Oceanibacterium hippocampi</name>
    <dbReference type="NCBI Taxonomy" id="745714"/>
    <lineage>
        <taxon>Bacteria</taxon>
        <taxon>Pseudomonadati</taxon>
        <taxon>Pseudomonadota</taxon>
        <taxon>Alphaproteobacteria</taxon>
        <taxon>Sneathiellales</taxon>
        <taxon>Sneathiellaceae</taxon>
        <taxon>Oceanibacterium</taxon>
    </lineage>
</organism>
<reference evidence="5 6" key="1">
    <citation type="submission" date="2017-03" db="EMBL/GenBank/DDBJ databases">
        <authorList>
            <person name="Afonso C.L."/>
            <person name="Miller P.J."/>
            <person name="Scott M.A."/>
            <person name="Spackman E."/>
            <person name="Goraichik I."/>
            <person name="Dimitrov K.M."/>
            <person name="Suarez D.L."/>
            <person name="Swayne D.E."/>
        </authorList>
    </citation>
    <scope>NUCLEOTIDE SEQUENCE [LARGE SCALE GENOMIC DNA]</scope>
    <source>
        <strain evidence="5 6">CECT 7691</strain>
    </source>
</reference>
<dbReference type="PANTHER" id="PTHR43736">
    <property type="entry name" value="ADP-RIBOSE PYROPHOSPHATASE"/>
    <property type="match status" value="1"/>
</dbReference>
<dbReference type="InParanoid" id="A0A1Y5RZ43"/>
<keyword evidence="2 3" id="KW-0378">Hydrolase</keyword>
<gene>
    <name evidence="5" type="primary">nudJ</name>
    <name evidence="5" type="ORF">OCH7691_00956</name>
</gene>
<evidence type="ECO:0000313" key="6">
    <source>
        <dbReference type="Proteomes" id="UP000193200"/>
    </source>
</evidence>
<dbReference type="GO" id="GO:0016787">
    <property type="term" value="F:hydrolase activity"/>
    <property type="evidence" value="ECO:0007669"/>
    <property type="project" value="UniProtKB-KW"/>
</dbReference>
<dbReference type="FunCoup" id="A0A1Y5RZ43">
    <property type="interactions" value="21"/>
</dbReference>
<dbReference type="PRINTS" id="PR00502">
    <property type="entry name" value="NUDIXFAMILY"/>
</dbReference>
<accession>A0A1Y5RZ43</accession>
<dbReference type="PROSITE" id="PS00893">
    <property type="entry name" value="NUDIX_BOX"/>
    <property type="match status" value="1"/>
</dbReference>
<dbReference type="InterPro" id="IPR000086">
    <property type="entry name" value="NUDIX_hydrolase_dom"/>
</dbReference>
<dbReference type="SUPFAM" id="SSF55811">
    <property type="entry name" value="Nudix"/>
    <property type="match status" value="1"/>
</dbReference>
<evidence type="ECO:0000256" key="3">
    <source>
        <dbReference type="RuleBase" id="RU003476"/>
    </source>
</evidence>
<dbReference type="EC" id="3.6.1.-" evidence="5"/>
<dbReference type="PANTHER" id="PTHR43736:SF1">
    <property type="entry name" value="DIHYDRONEOPTERIN TRIPHOSPHATE DIPHOSPHATASE"/>
    <property type="match status" value="1"/>
</dbReference>
<keyword evidence="6" id="KW-1185">Reference proteome</keyword>